<dbReference type="PANTHER" id="PTHR48108:SF34">
    <property type="entry name" value="CBS DOMAIN-CONTAINING PROTEIN YHCV"/>
    <property type="match status" value="1"/>
</dbReference>
<gene>
    <name evidence="5" type="ORF">SAMN05444394_2701</name>
</gene>
<dbReference type="SUPFAM" id="SSF54631">
    <property type="entry name" value="CBS-domain pair"/>
    <property type="match status" value="1"/>
</dbReference>
<dbReference type="InterPro" id="IPR000595">
    <property type="entry name" value="cNMP-bd_dom"/>
</dbReference>
<evidence type="ECO:0000256" key="2">
    <source>
        <dbReference type="PROSITE-ProRule" id="PRU00703"/>
    </source>
</evidence>
<dbReference type="Pfam" id="PF10335">
    <property type="entry name" value="DUF294_C"/>
    <property type="match status" value="1"/>
</dbReference>
<organism evidence="5 6">
    <name type="scientific">Algoriphagus halophilus</name>
    <dbReference type="NCBI Taxonomy" id="226505"/>
    <lineage>
        <taxon>Bacteria</taxon>
        <taxon>Pseudomonadati</taxon>
        <taxon>Bacteroidota</taxon>
        <taxon>Cytophagia</taxon>
        <taxon>Cytophagales</taxon>
        <taxon>Cyclobacteriaceae</taxon>
        <taxon>Algoriphagus</taxon>
    </lineage>
</organism>
<dbReference type="GO" id="GO:0008773">
    <property type="term" value="F:[protein-PII] uridylyltransferase activity"/>
    <property type="evidence" value="ECO:0007669"/>
    <property type="project" value="InterPro"/>
</dbReference>
<dbReference type="PROSITE" id="PS51371">
    <property type="entry name" value="CBS"/>
    <property type="match status" value="2"/>
</dbReference>
<dbReference type="Gene3D" id="3.10.580.10">
    <property type="entry name" value="CBS-domain"/>
    <property type="match status" value="1"/>
</dbReference>
<dbReference type="CDD" id="cd05401">
    <property type="entry name" value="NT_GlnE_GlnD_like"/>
    <property type="match status" value="1"/>
</dbReference>
<evidence type="ECO:0000313" key="6">
    <source>
        <dbReference type="Proteomes" id="UP000185221"/>
    </source>
</evidence>
<dbReference type="STRING" id="226505.SAMN05444394_2701"/>
<dbReference type="EMBL" id="FSRC01000002">
    <property type="protein sequence ID" value="SIN98382.1"/>
    <property type="molecule type" value="Genomic_DNA"/>
</dbReference>
<dbReference type="Gene3D" id="2.60.120.10">
    <property type="entry name" value="Jelly Rolls"/>
    <property type="match status" value="1"/>
</dbReference>
<accession>A0A1N6FT32</accession>
<keyword evidence="6" id="KW-1185">Reference proteome</keyword>
<dbReference type="InterPro" id="IPR043519">
    <property type="entry name" value="NT_sf"/>
</dbReference>
<protein>
    <submittedName>
        <fullName evidence="5">CBS domain-containing protein</fullName>
    </submittedName>
</protein>
<dbReference type="InterPro" id="IPR018821">
    <property type="entry name" value="DUF294_put_nucleoTrafse_sb-bd"/>
</dbReference>
<sequence>MSNVIVNRVAEFLKTYPPFNFLSKDDLENVAQQVSIKYFEEGERLFSQGEPAQSHFFIIREGSVKLTENQASDEVVKEYCDQGDVFGVLALMGKRPYVLNAIVAEETIVYFVPVSIFELILEQNSKVALYFAAGFASGQVVVRQDLSQGQKARGVFRNESNDHSLLIFSDPSVIKISENVLTGLKDLSIQEAAQQMSFEEVSSIVVVNEHKYPLGIITDKDLRKKVVAGGLSLDAPVSEIMSEELIVRKSDASFSDLYLCMIKNRLHHLVLTKDGTSQSPVTGIISDHDVLLSMGNSPAILIHALLNTMDLDEMKSIRLRAEQMLRYYLENEVAMDFVASVMTEINDVIISQARIIALTKYRREYPEMEGIKFCFLSLGSEGREEQLLRTDQDNAIIYEDVPQELQDQAAEFFLKIGSEMVEVLIHCGISPCPGNIMASNSKWVQPITTWKDYFSEWILRPTEEALLNSTIFFDYRAIGGTNFLADQLTDHIYEEVRKKHFFLNFLAKNAYMKPAPLGFFRGFMVERSGEHRDQFDIKARAMMPLADLARLLILSHGVVGINNTFKRFEKLAELEPVNQELYTQAGKAYEILMRMRALEGLHHENSGRFIDPESLGKLHKQLLKNTFTPLLELQELVKVRFQLDFFSK</sequence>
<evidence type="ECO:0000256" key="1">
    <source>
        <dbReference type="ARBA" id="ARBA00022737"/>
    </source>
</evidence>
<dbReference type="Pfam" id="PF00027">
    <property type="entry name" value="cNMP_binding"/>
    <property type="match status" value="1"/>
</dbReference>
<dbReference type="SUPFAM" id="SSF51206">
    <property type="entry name" value="cAMP-binding domain-like"/>
    <property type="match status" value="1"/>
</dbReference>
<dbReference type="AlphaFoldDB" id="A0A1N6FT32"/>
<dbReference type="CDD" id="cd00038">
    <property type="entry name" value="CAP_ED"/>
    <property type="match status" value="1"/>
</dbReference>
<dbReference type="InterPro" id="IPR018490">
    <property type="entry name" value="cNMP-bd_dom_sf"/>
</dbReference>
<proteinExistence type="predicted"/>
<dbReference type="OrthoDB" id="9810963at2"/>
<dbReference type="Proteomes" id="UP000185221">
    <property type="component" value="Unassembled WGS sequence"/>
</dbReference>
<keyword evidence="2" id="KW-0129">CBS domain</keyword>
<dbReference type="SUPFAM" id="SSF81301">
    <property type="entry name" value="Nucleotidyltransferase"/>
    <property type="match status" value="1"/>
</dbReference>
<reference evidence="6" key="1">
    <citation type="submission" date="2016-11" db="EMBL/GenBank/DDBJ databases">
        <authorList>
            <person name="Varghese N."/>
            <person name="Submissions S."/>
        </authorList>
    </citation>
    <scope>NUCLEOTIDE SEQUENCE [LARGE SCALE GENOMIC DNA]</scope>
    <source>
        <strain evidence="6">DSM 15292</strain>
    </source>
</reference>
<dbReference type="PANTHER" id="PTHR48108">
    <property type="entry name" value="CBS DOMAIN-CONTAINING PROTEIN CBSX2, CHLOROPLASTIC"/>
    <property type="match status" value="1"/>
</dbReference>
<feature type="domain" description="Cyclic nucleotide-binding" evidence="3">
    <location>
        <begin position="18"/>
        <end position="121"/>
    </location>
</feature>
<dbReference type="PROSITE" id="PS50042">
    <property type="entry name" value="CNMP_BINDING_3"/>
    <property type="match status" value="1"/>
</dbReference>
<evidence type="ECO:0000259" key="4">
    <source>
        <dbReference type="PROSITE" id="PS51371"/>
    </source>
</evidence>
<dbReference type="InterPro" id="IPR000644">
    <property type="entry name" value="CBS_dom"/>
</dbReference>
<dbReference type="SMART" id="SM00116">
    <property type="entry name" value="CBS"/>
    <property type="match status" value="1"/>
</dbReference>
<feature type="domain" description="CBS" evidence="4">
    <location>
        <begin position="176"/>
        <end position="233"/>
    </location>
</feature>
<dbReference type="InterPro" id="IPR005105">
    <property type="entry name" value="GlnD_Uridyltrans_N"/>
</dbReference>
<dbReference type="SMART" id="SM00100">
    <property type="entry name" value="cNMP"/>
    <property type="match status" value="1"/>
</dbReference>
<dbReference type="Pfam" id="PF03445">
    <property type="entry name" value="DUF294"/>
    <property type="match status" value="1"/>
</dbReference>
<name>A0A1N6FT32_9BACT</name>
<dbReference type="Pfam" id="PF00571">
    <property type="entry name" value="CBS"/>
    <property type="match status" value="2"/>
</dbReference>
<evidence type="ECO:0000313" key="5">
    <source>
        <dbReference type="EMBL" id="SIN98382.1"/>
    </source>
</evidence>
<dbReference type="InterPro" id="IPR051462">
    <property type="entry name" value="CBS_domain-containing"/>
</dbReference>
<evidence type="ECO:0000259" key="3">
    <source>
        <dbReference type="PROSITE" id="PS50042"/>
    </source>
</evidence>
<keyword evidence="1" id="KW-0677">Repeat</keyword>
<dbReference type="InterPro" id="IPR014710">
    <property type="entry name" value="RmlC-like_jellyroll"/>
</dbReference>
<feature type="domain" description="CBS" evidence="4">
    <location>
        <begin position="241"/>
        <end position="300"/>
    </location>
</feature>
<dbReference type="RefSeq" id="WP_074225509.1">
    <property type="nucleotide sequence ID" value="NZ_FSRC01000002.1"/>
</dbReference>
<dbReference type="InterPro" id="IPR046342">
    <property type="entry name" value="CBS_dom_sf"/>
</dbReference>